<keyword evidence="2" id="KW-1185">Reference proteome</keyword>
<evidence type="ECO:0000313" key="2">
    <source>
        <dbReference type="Proteomes" id="UP001150603"/>
    </source>
</evidence>
<accession>A0ACC1JHU8</accession>
<name>A0ACC1JHU8_9FUNG</name>
<comment type="caution">
    <text evidence="1">The sequence shown here is derived from an EMBL/GenBank/DDBJ whole genome shotgun (WGS) entry which is preliminary data.</text>
</comment>
<evidence type="ECO:0000313" key="1">
    <source>
        <dbReference type="EMBL" id="KAJ1951580.1"/>
    </source>
</evidence>
<sequence>MYLSLPASLRLLFVASIIDVLYSCFRIYNLSIMMPGFSGDYQAHCKASMAGMTFFNLMSVFVRALLSVHLQLVILSNVQRVMAYERHFLAVACGISVVLAVVPVITGNYVWLDFDPTLGSGHCGYFKFNLGKAGTDWNETVARKAVQQGLAIMWATNFAWLTLTVFYGIFVIVSVVIRLVHQRNMLDRVALNRSIVVMRPHGRREFWSMAAKVVRRILQFPLMVVVCHVLEVVYGMAMLSTALKLMNDGILSNDNPDKNLSLTKLYLAAQIMLGMEGIITLFFLPLEPPIRLMLRSEYLRRKKTVHQGIGKCRNTYRNATMRRKPVPCPACDADDTKSALTQTLPPPPPVSLAPSVSSQIPLTNMPHVGSPTPTLRPVRRAPTIDSLQWDVVFMADSHDPEDDVASNILALRNDGLPAQQWFVPARANTEEVLAHAHSSRTLLSEDRDA</sequence>
<organism evidence="1 2">
    <name type="scientific">Linderina macrospora</name>
    <dbReference type="NCBI Taxonomy" id="4868"/>
    <lineage>
        <taxon>Eukaryota</taxon>
        <taxon>Fungi</taxon>
        <taxon>Fungi incertae sedis</taxon>
        <taxon>Zoopagomycota</taxon>
        <taxon>Kickxellomycotina</taxon>
        <taxon>Kickxellomycetes</taxon>
        <taxon>Kickxellales</taxon>
        <taxon>Kickxellaceae</taxon>
        <taxon>Linderina</taxon>
    </lineage>
</organism>
<reference evidence="1" key="1">
    <citation type="submission" date="2022-07" db="EMBL/GenBank/DDBJ databases">
        <title>Phylogenomic reconstructions and comparative analyses of Kickxellomycotina fungi.</title>
        <authorList>
            <person name="Reynolds N.K."/>
            <person name="Stajich J.E."/>
            <person name="Barry K."/>
            <person name="Grigoriev I.V."/>
            <person name="Crous P."/>
            <person name="Smith M.E."/>
        </authorList>
    </citation>
    <scope>NUCLEOTIDE SEQUENCE</scope>
    <source>
        <strain evidence="1">NRRL 5244</strain>
    </source>
</reference>
<dbReference type="Proteomes" id="UP001150603">
    <property type="component" value="Unassembled WGS sequence"/>
</dbReference>
<dbReference type="EMBL" id="JANBPW010000004">
    <property type="protein sequence ID" value="KAJ1951580.1"/>
    <property type="molecule type" value="Genomic_DNA"/>
</dbReference>
<proteinExistence type="predicted"/>
<gene>
    <name evidence="1" type="ORF">FBU59_000055</name>
</gene>
<protein>
    <submittedName>
        <fullName evidence="1">Uncharacterized protein</fullName>
    </submittedName>
</protein>